<dbReference type="InterPro" id="IPR024812">
    <property type="entry name" value="TPR_24"/>
</dbReference>
<reference evidence="4 5" key="1">
    <citation type="journal article" date="2017" name="Chemistry">
        <title>Isolation, Biosynthesis and Chemical Modifications of Rubterolones A-F: Rare Tropolone Alkaloids from Actinomadura sp. 5-2.</title>
        <authorList>
            <person name="Guo H."/>
            <person name="Benndorf R."/>
            <person name="Leichnitz D."/>
            <person name="Klassen J.L."/>
            <person name="Vollmers J."/>
            <person name="Gorls H."/>
            <person name="Steinacker M."/>
            <person name="Weigel C."/>
            <person name="Dahse H.M."/>
            <person name="Kaster A.K."/>
            <person name="de Beer Z.W."/>
            <person name="Poulsen M."/>
            <person name="Beemelmanns C."/>
        </authorList>
    </citation>
    <scope>NUCLEOTIDE SEQUENCE [LARGE SCALE GENOMIC DNA]</scope>
    <source>
        <strain evidence="4 5">5-2</strain>
    </source>
</reference>
<dbReference type="InterPro" id="IPR011990">
    <property type="entry name" value="TPR-like_helical_dom_sf"/>
</dbReference>
<dbReference type="NCBIfam" id="NF041121">
    <property type="entry name" value="SAV_2336_NTERM"/>
    <property type="match status" value="1"/>
</dbReference>
<dbReference type="GO" id="GO:0009190">
    <property type="term" value="P:cyclic nucleotide biosynthetic process"/>
    <property type="evidence" value="ECO:0007669"/>
    <property type="project" value="InterPro"/>
</dbReference>
<dbReference type="SMART" id="SM00028">
    <property type="entry name" value="TPR"/>
    <property type="match status" value="6"/>
</dbReference>
<dbReference type="InterPro" id="IPR027417">
    <property type="entry name" value="P-loop_NTPase"/>
</dbReference>
<sequence>MTIDRFRTVLGAAGVEPDAVELSEMLWLAAHLPASQAPRARPEREPDAADPAPLPAVPPPPPPEPPAALHPRGAPTESAGDALSVLVPTAPMLPDPLAVQRALRPLKRRIPSRTARELDEEATAARIADTGRWSPVMVPAPERWLTLTLVVDTGPTMGLWRPLARELAETLVRQGAFRDVRVVFLARSGRVLSGGRALDPSTLLDPTGRHAILVLSDCSGPHWWDGGARRTVRRLASAGPVAILQPLPERLWRRTAAPTLPGLAALPRPAAPNRDLRFVPYDGDAPDGLRVPVLHAAPRWFAGWARLLAGGGPEATAVAVFPPNPPAASPVRRERDLPIGDRVRRFLTSASPEAAELAAHVAVSEPSLPVMRLIQRRILGASGPAQLAEVLLSGLLRPVAGEDGRYAFVPGARDALLATLPRPAAQHTRYVLRAISAEIKRRAGTAAEHFPALLHSPGGTHTITTDDHEFAHVGPGTRAHLQPGAPRTETVAQLRCAVAAEIIRSGDPLHRTFRLQSILLDAGALARLPPPDLRHDGDRIVATYPADVGPRQIMGLLLPALRMTLDGHNKYATERVRLRVVFHAGSLPEVENVQDPAFERLDLLLRTLAYRESLNGRGTEFAFLASDELVGAIRAEAPDADVTARLTRVSVADGVTAWFGSGDGEEDPTRTIVFADVTGFSSPHRTEGARHRIRQVMFNLLRGAFDAANVVWNDCHVEDRGDGMLIVAPPGVLADALLAPMLPNLAESLRRHNERSDAPESFQLRVALDTGVAVSERNSLFSTAIIEAARMLDAPEFKQRAADSNADLAFITSEALFEVLIDGSGRPLVPSRFTQVPIDVKGEQITARMRLWDSTDDEPPAPVAASVALGRDNSGEPVVLDPLADGPHGLILGAMEERGPVLRTIVAALPPAVDVIGLALGESAFTERTGGLVRVASELLGDEQRRNALLAMLVGELDQRRGDARVTPPLVIIVDLSLTLPTHLPELIRLLRQIASSGAAVGVHLILAATELENTSQWNSLLPLLSWRLAAGPITPRDSTRLFSRAIRLTPGAAYLTRADEPGRVVHIAQADSASFEPPRDEAEILRNRVQLARALFDAGDLTQAREAALAALDRALRPSEEAPENLDLREQAADVVARIAPDDSVAVYRELVRDSERLVGKWHADTLRRRLSLRSLLLKKGPWEAARSVAEEQIQALRDGATDDPGLLPTLAGELIDYSSLLFDGEQKNESLRAADEAFTLLLTYTETNPQSTSSTISYAFQRLSDYYWEFGRPNEAVATIAKAADFRRRLVDDNGNSHASLSPALFIYAERLEAVGKTREALDALAEALANLRSPTPLSLGVGWTKLARTFAGRLSTEGADAPIEALRTLVPALRSLYAESPDYFRETLGELLEDLGGRLVDARRWADASPVIEEAVQIRREQHGKSYGDASALLAADLVVLGRVLTHVGRIEDAVDSCTEAVRLFRDLDDGSGQARAVSGLGVALRALGRFEDAREHFRTAASIARDADDLDVRVEALADEARTFAMEQRDEDAVSVLREAADICREAEEPVRESTLLNEIGRTERVRQQFERAVTAHREAFHLAQRIGDRKLEAEFASELVRSLIDNGGLSEAAAVQRHAIDVHRVLKDRSGEADGWRRLGRIENDAGHVSEAAVAYAKAIGCFVLAGNRAAAGEAMNQVAEARLVLGDGEDALDAANDAVVVFRDLSRAEPRHDNGLAHSLFLRRRIFESIGRPDDAAADEREALQIRARLEGESSGDEAPPDAG</sequence>
<gene>
    <name evidence="4" type="ORF">BTM25_36760</name>
</gene>
<feature type="domain" description="Guanylate cyclase" evidence="3">
    <location>
        <begin position="671"/>
        <end position="792"/>
    </location>
</feature>
<dbReference type="PANTHER" id="PTHR47050:SF1">
    <property type="entry name" value="TETRATRICOPEPTIDE REPEAT PROTEIN 24-LIKE"/>
    <property type="match status" value="1"/>
</dbReference>
<evidence type="ECO:0000313" key="4">
    <source>
        <dbReference type="EMBL" id="POM25035.1"/>
    </source>
</evidence>
<accession>A0A2P4UIZ4</accession>
<dbReference type="PANTHER" id="PTHR47050">
    <property type="entry name" value="TETRATRICOPEPTIDE REPEAT PROTEIN 24"/>
    <property type="match status" value="1"/>
</dbReference>
<keyword evidence="1" id="KW-0802">TPR repeat</keyword>
<dbReference type="Gene3D" id="3.40.50.300">
    <property type="entry name" value="P-loop containing nucleotide triphosphate hydrolases"/>
    <property type="match status" value="1"/>
</dbReference>
<dbReference type="InterPro" id="IPR029787">
    <property type="entry name" value="Nucleotide_cyclase"/>
</dbReference>
<dbReference type="Proteomes" id="UP000242367">
    <property type="component" value="Unassembled WGS sequence"/>
</dbReference>
<dbReference type="GO" id="GO:0004016">
    <property type="term" value="F:adenylate cyclase activity"/>
    <property type="evidence" value="ECO:0007669"/>
    <property type="project" value="UniProtKB-ARBA"/>
</dbReference>
<dbReference type="PROSITE" id="PS50125">
    <property type="entry name" value="GUANYLATE_CYCLASE_2"/>
    <property type="match status" value="1"/>
</dbReference>
<comment type="caution">
    <text evidence="4">The sequence shown here is derived from an EMBL/GenBank/DDBJ whole genome shotgun (WGS) entry which is preliminary data.</text>
</comment>
<organism evidence="4 5">
    <name type="scientific">Actinomadura rubteroloni</name>
    <dbReference type="NCBI Taxonomy" id="1926885"/>
    <lineage>
        <taxon>Bacteria</taxon>
        <taxon>Bacillati</taxon>
        <taxon>Actinomycetota</taxon>
        <taxon>Actinomycetes</taxon>
        <taxon>Streptosporangiales</taxon>
        <taxon>Thermomonosporaceae</taxon>
        <taxon>Actinomadura</taxon>
    </lineage>
</organism>
<dbReference type="InterPro" id="IPR047738">
    <property type="entry name" value="SAV_2336-like_N"/>
</dbReference>
<dbReference type="Pfam" id="PF13424">
    <property type="entry name" value="TPR_12"/>
    <property type="match status" value="1"/>
</dbReference>
<dbReference type="Gene3D" id="1.25.40.10">
    <property type="entry name" value="Tetratricopeptide repeat domain"/>
    <property type="match status" value="3"/>
</dbReference>
<feature type="repeat" description="TPR" evidence="1">
    <location>
        <begin position="1478"/>
        <end position="1511"/>
    </location>
</feature>
<dbReference type="SUPFAM" id="SSF48452">
    <property type="entry name" value="TPR-like"/>
    <property type="match status" value="3"/>
</dbReference>
<proteinExistence type="predicted"/>
<dbReference type="PROSITE" id="PS50005">
    <property type="entry name" value="TPR"/>
    <property type="match status" value="1"/>
</dbReference>
<dbReference type="InterPro" id="IPR001054">
    <property type="entry name" value="A/G_cyclase"/>
</dbReference>
<feature type="compositionally biased region" description="Pro residues" evidence="2">
    <location>
        <begin position="52"/>
        <end position="68"/>
    </location>
</feature>
<dbReference type="InterPro" id="IPR019734">
    <property type="entry name" value="TPR_rpt"/>
</dbReference>
<dbReference type="SUPFAM" id="SSF55073">
    <property type="entry name" value="Nucleotide cyclase"/>
    <property type="match status" value="1"/>
</dbReference>
<dbReference type="Gene3D" id="3.30.70.1230">
    <property type="entry name" value="Nucleotide cyclase"/>
    <property type="match status" value="1"/>
</dbReference>
<dbReference type="EMBL" id="MTBP01000002">
    <property type="protein sequence ID" value="POM25035.1"/>
    <property type="molecule type" value="Genomic_DNA"/>
</dbReference>
<protein>
    <submittedName>
        <fullName evidence="4">Tetratricopeptide repeat protein</fullName>
    </submittedName>
</protein>
<dbReference type="GO" id="GO:0035556">
    <property type="term" value="P:intracellular signal transduction"/>
    <property type="evidence" value="ECO:0007669"/>
    <property type="project" value="InterPro"/>
</dbReference>
<evidence type="ECO:0000259" key="3">
    <source>
        <dbReference type="PROSITE" id="PS50125"/>
    </source>
</evidence>
<evidence type="ECO:0000313" key="5">
    <source>
        <dbReference type="Proteomes" id="UP000242367"/>
    </source>
</evidence>
<evidence type="ECO:0000256" key="1">
    <source>
        <dbReference type="PROSITE-ProRule" id="PRU00339"/>
    </source>
</evidence>
<feature type="region of interest" description="Disordered" evidence="2">
    <location>
        <begin position="37"/>
        <end position="79"/>
    </location>
</feature>
<name>A0A2P4UIZ4_9ACTN</name>
<keyword evidence="5" id="KW-1185">Reference proteome</keyword>
<evidence type="ECO:0000256" key="2">
    <source>
        <dbReference type="SAM" id="MobiDB-lite"/>
    </source>
</evidence>